<feature type="transmembrane region" description="Helical" evidence="1">
    <location>
        <begin position="187"/>
        <end position="212"/>
    </location>
</feature>
<protein>
    <recommendedName>
        <fullName evidence="4">Glycine zipper family protein</fullName>
    </recommendedName>
</protein>
<proteinExistence type="predicted"/>
<dbReference type="Proteomes" id="UP000222862">
    <property type="component" value="Unassembled WGS sequence"/>
</dbReference>
<evidence type="ECO:0008006" key="4">
    <source>
        <dbReference type="Google" id="ProtNLM"/>
    </source>
</evidence>
<evidence type="ECO:0000313" key="2">
    <source>
        <dbReference type="EMBL" id="PGH22128.1"/>
    </source>
</evidence>
<comment type="caution">
    <text evidence="2">The sequence shown here is derived from an EMBL/GenBank/DDBJ whole genome shotgun (WGS) entry which is preliminary data.</text>
</comment>
<evidence type="ECO:0000256" key="1">
    <source>
        <dbReference type="SAM" id="Phobius"/>
    </source>
</evidence>
<reference evidence="2 3" key="1">
    <citation type="submission" date="2017-06" db="EMBL/GenBank/DDBJ databases">
        <title>Genome sequencing of Fusobacterium nucleatum subsp. polymorphum KCOM 1232 (=ChDC F37).</title>
        <authorList>
            <person name="Kook J.-K."/>
            <person name="Park S.-N."/>
            <person name="Lim Y.K."/>
            <person name="Roh H."/>
        </authorList>
    </citation>
    <scope>NUCLEOTIDE SEQUENCE [LARGE SCALE GENOMIC DNA]</scope>
    <source>
        <strain evidence="3">KCOM 1232 ( ChDC F37)</strain>
    </source>
</reference>
<keyword evidence="1" id="KW-0812">Transmembrane</keyword>
<accession>A0A2B7YMP2</accession>
<organism evidence="2 3">
    <name type="scientific">Fusobacterium nucleatum subsp. polymorphum</name>
    <name type="common">Fusobacterium polymorphum</name>
    <dbReference type="NCBI Taxonomy" id="76857"/>
    <lineage>
        <taxon>Bacteria</taxon>
        <taxon>Fusobacteriati</taxon>
        <taxon>Fusobacteriota</taxon>
        <taxon>Fusobacteriia</taxon>
        <taxon>Fusobacteriales</taxon>
        <taxon>Fusobacteriaceae</taxon>
        <taxon>Fusobacterium</taxon>
    </lineage>
</organism>
<keyword evidence="1" id="KW-0472">Membrane</keyword>
<gene>
    <name evidence="2" type="ORF">RN96_02835</name>
</gene>
<feature type="transmembrane region" description="Helical" evidence="1">
    <location>
        <begin position="161"/>
        <end position="181"/>
    </location>
</feature>
<dbReference type="EMBL" id="NJGI01000001">
    <property type="protein sequence ID" value="PGH22128.1"/>
    <property type="molecule type" value="Genomic_DNA"/>
</dbReference>
<sequence>MPLPLFILAGAAVASALGIGAGVKGGMKYKEANDTAENAQKRHNHNIEKYNKQEKSTITTMDNLGKKELEVLGSFEKFQELFEKIKNKPDFEKILTTKEKITNPDFTIEKLKEVSIGASLLLTGLGGAAAGTAGGFAAAGATTAAVMALGTASTGTAIASLSGVAATNATLAALGGGALAAGGGGMALGATVLSGITLGVGLLVGGIIFNIVGNSMSEKADEAYNQMLIAEKKINKVCSYLEELNSYATKFFTSFTRISEKYFENLNLLTVLIENFKKTDYELYNLEEKKCLENTVYLVSILYSMCKVKLVVQSNIKDEPNKVNKDEIDKAVFETDLYRF</sequence>
<dbReference type="RefSeq" id="WP_098702241.1">
    <property type="nucleotide sequence ID" value="NZ_NJGI01000001.1"/>
</dbReference>
<evidence type="ECO:0000313" key="3">
    <source>
        <dbReference type="Proteomes" id="UP000222862"/>
    </source>
</evidence>
<name>A0A2B7YMP2_FUSNP</name>
<keyword evidence="1" id="KW-1133">Transmembrane helix</keyword>
<dbReference type="AlphaFoldDB" id="A0A2B7YMP2"/>